<dbReference type="Gramene" id="RZC59400">
    <property type="protein sequence ID" value="RZC59400"/>
    <property type="gene ID" value="C5167_006699"/>
</dbReference>
<keyword evidence="2" id="KW-1185">Reference proteome</keyword>
<protein>
    <submittedName>
        <fullName evidence="1">Uncharacterized protein</fullName>
    </submittedName>
</protein>
<organism evidence="1 2">
    <name type="scientific">Papaver somniferum</name>
    <name type="common">Opium poppy</name>
    <dbReference type="NCBI Taxonomy" id="3469"/>
    <lineage>
        <taxon>Eukaryota</taxon>
        <taxon>Viridiplantae</taxon>
        <taxon>Streptophyta</taxon>
        <taxon>Embryophyta</taxon>
        <taxon>Tracheophyta</taxon>
        <taxon>Spermatophyta</taxon>
        <taxon>Magnoliopsida</taxon>
        <taxon>Ranunculales</taxon>
        <taxon>Papaveraceae</taxon>
        <taxon>Papaveroideae</taxon>
        <taxon>Papaver</taxon>
    </lineage>
</organism>
<feature type="non-terminal residue" evidence="1">
    <location>
        <position position="1"/>
    </location>
</feature>
<evidence type="ECO:0000313" key="1">
    <source>
        <dbReference type="EMBL" id="RZC59400.1"/>
    </source>
</evidence>
<dbReference type="EMBL" id="CM010718">
    <property type="protein sequence ID" value="RZC59400.1"/>
    <property type="molecule type" value="Genomic_DNA"/>
</dbReference>
<gene>
    <name evidence="1" type="ORF">C5167_006699</name>
</gene>
<accession>A0A4Y7JH84</accession>
<name>A0A4Y7JH84_PAPSO</name>
<dbReference type="AlphaFoldDB" id="A0A4Y7JH84"/>
<dbReference type="Proteomes" id="UP000316621">
    <property type="component" value="Chromosome 4"/>
</dbReference>
<sequence>AKCERLDSSIVVFDRMSEKMPTGLMRKEQLLDHSERLVIVAGY</sequence>
<proteinExistence type="predicted"/>
<evidence type="ECO:0000313" key="2">
    <source>
        <dbReference type="Proteomes" id="UP000316621"/>
    </source>
</evidence>
<reference evidence="1 2" key="1">
    <citation type="journal article" date="2018" name="Science">
        <title>The opium poppy genome and morphinan production.</title>
        <authorList>
            <person name="Guo L."/>
            <person name="Winzer T."/>
            <person name="Yang X."/>
            <person name="Li Y."/>
            <person name="Ning Z."/>
            <person name="He Z."/>
            <person name="Teodor R."/>
            <person name="Lu Y."/>
            <person name="Bowser T.A."/>
            <person name="Graham I.A."/>
            <person name="Ye K."/>
        </authorList>
    </citation>
    <scope>NUCLEOTIDE SEQUENCE [LARGE SCALE GENOMIC DNA]</scope>
    <source>
        <strain evidence="2">cv. HN1</strain>
        <tissue evidence="1">Leaves</tissue>
    </source>
</reference>